<organism evidence="1 2">
    <name type="scientific">Leptospira weilii str. Ecochallenge</name>
    <dbReference type="NCBI Taxonomy" id="1049986"/>
    <lineage>
        <taxon>Bacteria</taxon>
        <taxon>Pseudomonadati</taxon>
        <taxon>Spirochaetota</taxon>
        <taxon>Spirochaetia</taxon>
        <taxon>Leptospirales</taxon>
        <taxon>Leptospiraceae</taxon>
        <taxon>Leptospira</taxon>
    </lineage>
</organism>
<protein>
    <submittedName>
        <fullName evidence="1">Uncharacterized protein</fullName>
    </submittedName>
</protein>
<evidence type="ECO:0000313" key="1">
    <source>
        <dbReference type="EMBL" id="EMY16127.1"/>
    </source>
</evidence>
<proteinExistence type="predicted"/>
<dbReference type="AlphaFoldDB" id="N1UAK2"/>
<dbReference type="EMBL" id="AHMI02000046">
    <property type="protein sequence ID" value="EMY16127.1"/>
    <property type="molecule type" value="Genomic_DNA"/>
</dbReference>
<comment type="caution">
    <text evidence="1">The sequence shown here is derived from an EMBL/GenBank/DDBJ whole genome shotgun (WGS) entry which is preliminary data.</text>
</comment>
<evidence type="ECO:0000313" key="2">
    <source>
        <dbReference type="Proteomes" id="UP000012249"/>
    </source>
</evidence>
<reference evidence="1 2" key="1">
    <citation type="submission" date="2013-02" db="EMBL/GenBank/DDBJ databases">
        <authorList>
            <person name="Harkins D.M."/>
            <person name="Durkin A.S."/>
            <person name="Brinkac L.M."/>
            <person name="Haft D.H."/>
            <person name="Selengut J.D."/>
            <person name="Sanka R."/>
            <person name="DePew J."/>
            <person name="Purushe J."/>
            <person name="Haake D.A."/>
            <person name="Matsunaga J."/>
            <person name="Vinetz J.M."/>
            <person name="Sutton G.G."/>
            <person name="Nierman W.C."/>
            <person name="Fouts D.E."/>
        </authorList>
    </citation>
    <scope>NUCLEOTIDE SEQUENCE [LARGE SCALE GENOMIC DNA]</scope>
    <source>
        <strain evidence="1 2">Ecochallenge</strain>
    </source>
</reference>
<accession>N1UAK2</accession>
<gene>
    <name evidence="1" type="ORF">LEP1GSC043_2937</name>
</gene>
<sequence>MERFPNLPLISVVFSILLTKRKFSIGFFNPYFLSSHTSKNKIHFQPQIGMNHTLSGSRLLHSKKHFRRIDPGRSESSMAILKQREFDLRKFGR</sequence>
<name>N1UAK2_9LEPT</name>
<dbReference type="Proteomes" id="UP000012249">
    <property type="component" value="Unassembled WGS sequence"/>
</dbReference>